<protein>
    <submittedName>
        <fullName evidence="2">ORF1</fullName>
    </submittedName>
</protein>
<feature type="compositionally biased region" description="Polar residues" evidence="1">
    <location>
        <begin position="178"/>
        <end position="190"/>
    </location>
</feature>
<feature type="region of interest" description="Disordered" evidence="1">
    <location>
        <begin position="161"/>
        <end position="201"/>
    </location>
</feature>
<evidence type="ECO:0000256" key="1">
    <source>
        <dbReference type="SAM" id="MobiDB-lite"/>
    </source>
</evidence>
<proteinExistence type="predicted"/>
<dbReference type="EMBL" id="MK063925">
    <property type="protein sequence ID" value="QAX90634.1"/>
    <property type="molecule type" value="Genomic_RNA"/>
</dbReference>
<organism evidence="2">
    <name type="scientific">Carrot torradovirus 1</name>
    <dbReference type="NCBI Taxonomy" id="1425364"/>
    <lineage>
        <taxon>Viruses</taxon>
        <taxon>Riboviria</taxon>
        <taxon>Orthornavirae</taxon>
        <taxon>Pisuviricota</taxon>
        <taxon>Pisoniviricetes</taxon>
        <taxon>Picornavirales</taxon>
        <taxon>Secoviridae</taxon>
        <taxon>Torradovirus</taxon>
        <taxon>Torradovirus carotae</taxon>
    </lineage>
</organism>
<reference evidence="2" key="1">
    <citation type="submission" date="2018-10" db="EMBL/GenBank/DDBJ databases">
        <title>Complete genome of Celery torradovirus 1, a new virus from Apium graveolens in Germany.</title>
        <authorList>
            <person name="Gaafar Y.Z.A."/>
            <person name="Ziebell H."/>
        </authorList>
    </citation>
    <scope>NUCLEOTIDE SEQUENCE</scope>
    <source>
        <strain evidence="2">Celery</strain>
    </source>
</reference>
<accession>A0A411ARJ6</accession>
<evidence type="ECO:0000313" key="2">
    <source>
        <dbReference type="EMBL" id="QAX90634.1"/>
    </source>
</evidence>
<gene>
    <name evidence="2" type="ORF">CeTV1_sRNA2gp1</name>
</gene>
<name>A0A411ARJ6_9SECO</name>
<sequence length="201" mass="22041" precursor="true">MSFVRGLDISEEEAEFQRTISSSNFLCVVSSELLTVPAKTILDFRRVESGVQYSVLRVEWRHKFPQPFGFHILPSGSWNVSGVRFGGSLVRRACRLQTVEKVLESNKGKLSGSAHKEKVALLEEQITNLQSDLEKAQASAAKAKTKLKALREVISSAKEQAEALTQGTDIPAVKEDVPSTSQNNGSNDSLFKSWADSGNAD</sequence>